<proteinExistence type="predicted"/>
<dbReference type="AlphaFoldDB" id="A0A2R5GUV2"/>
<dbReference type="CDD" id="cd01951">
    <property type="entry name" value="lectin_L-type"/>
    <property type="match status" value="1"/>
</dbReference>
<feature type="transmembrane region" description="Helical" evidence="1">
    <location>
        <begin position="879"/>
        <end position="902"/>
    </location>
</feature>
<dbReference type="InterPro" id="IPR056573">
    <property type="entry name" value="Lectin_L-type_dom"/>
</dbReference>
<dbReference type="InterPro" id="IPR013783">
    <property type="entry name" value="Ig-like_fold"/>
</dbReference>
<dbReference type="Gene3D" id="2.60.120.200">
    <property type="match status" value="1"/>
</dbReference>
<keyword evidence="2" id="KW-0732">Signal</keyword>
<dbReference type="SUPFAM" id="SSF49899">
    <property type="entry name" value="Concanavalin A-like lectins/glucanases"/>
    <property type="match status" value="1"/>
</dbReference>
<feature type="signal peptide" evidence="2">
    <location>
        <begin position="1"/>
        <end position="36"/>
    </location>
</feature>
<feature type="chain" id="PRO_5015309000" evidence="2">
    <location>
        <begin position="37"/>
        <end position="913"/>
    </location>
</feature>
<dbReference type="OrthoDB" id="409136at2759"/>
<dbReference type="PANTHER" id="PTHR12223:SF19">
    <property type="entry name" value="LEGUME LECTIN DOMAIN-CONTAINING PROTEIN"/>
    <property type="match status" value="1"/>
</dbReference>
<sequence length="913" mass="98962">MGRASRYGATPRSAKALLMLAVACILSATAVAGTQAQLPDHLVVTWDFDDDLDGWAQSTWEEMGAQVYAEGGEMRGRVQRAGQVPRFDSPLFRANASDKLTVVMRVKYGGQRERGARVDVRLLGSESTVEDFQSLPRPFGGGAATIASVPFDEEVFPDGRYAIIKAPIHEYVNGTVVQLRIFPIQFDPENTIVEPWGTFDIDWIRLVEAPTITKVEGCLNKYFDEAPEPLHPSLMSQRSEDGEYVFRGGSEDGVNNVTIKAIASNGDGHLLHKSSFLQESPESPYATTFNCPRQGPQTRIRITGRNLGDYATIAAPIEATLDAQVAEEANAPGGTLQKWDTVTINGQICADVVMLEVERMIECTLPSTAATNGLDRVPVTVQQPDYRCLEDSKPYLSYMVPAPQPLAAPEVANLGSRGLDLTWSAPSDPWDAATVTGYVVLVYEEPLDPFFKDNAPGRLPVNRTNRFTLIREDVLGNVTSTSIVGLGPERNYRFALQALVEDPREASCWKVDLYGRRQLLTGALRSVSSALTAVETTLSLDVHFPSFPASSTLEVGATDARTLLGPSRNEGGEGHYGLRLVGSAQIANCNETSLCCDHASDGSCETICVSTATQVGVDPDYLNLDADREVPGNSAENGQELYVGPLAGIPGGDLPDGPFPACGPALRLTPSRARASGAAWYPRKMNVREGFVTEFTLRLSNPSLVCTVMDDEATQCRSRGADGLAFVIQNEASSALGHGGMNLGFGGISNALAIEFDTFHNPEKRDPYENHIAVFATSTKGDVMDSGHHMSLASTTAVPDLTQGSHRIRIEYSPRMREDDILDPAFFATAQTATLMASQNAWGWEMGSLKIFVNDLHRPCFQAIPSLVPHRLEDLNGLLMTYVCLCSTVVSVEAIALVAIAFRLEVVSQFKIV</sequence>
<keyword evidence="1" id="KW-1133">Transmembrane helix</keyword>
<dbReference type="Proteomes" id="UP000241890">
    <property type="component" value="Unassembled WGS sequence"/>
</dbReference>
<dbReference type="EMBL" id="BEYU01000205">
    <property type="protein sequence ID" value="GBG34626.1"/>
    <property type="molecule type" value="Genomic_DNA"/>
</dbReference>
<organism evidence="3 4">
    <name type="scientific">Hondaea fermentalgiana</name>
    <dbReference type="NCBI Taxonomy" id="2315210"/>
    <lineage>
        <taxon>Eukaryota</taxon>
        <taxon>Sar</taxon>
        <taxon>Stramenopiles</taxon>
        <taxon>Bigyra</taxon>
        <taxon>Labyrinthulomycetes</taxon>
        <taxon>Thraustochytrida</taxon>
        <taxon>Thraustochytriidae</taxon>
        <taxon>Hondaea</taxon>
    </lineage>
</organism>
<evidence type="ECO:0000256" key="1">
    <source>
        <dbReference type="SAM" id="Phobius"/>
    </source>
</evidence>
<evidence type="ECO:0000313" key="4">
    <source>
        <dbReference type="Proteomes" id="UP000241890"/>
    </source>
</evidence>
<keyword evidence="1" id="KW-0812">Transmembrane</keyword>
<dbReference type="Gene3D" id="2.60.40.10">
    <property type="entry name" value="Immunoglobulins"/>
    <property type="match status" value="1"/>
</dbReference>
<dbReference type="InterPro" id="IPR051136">
    <property type="entry name" value="Intracellular_Lectin-GPT"/>
</dbReference>
<dbReference type="SUPFAM" id="SSF49265">
    <property type="entry name" value="Fibronectin type III"/>
    <property type="match status" value="1"/>
</dbReference>
<dbReference type="CDD" id="cd00063">
    <property type="entry name" value="FN3"/>
    <property type="match status" value="1"/>
</dbReference>
<dbReference type="InParanoid" id="A0A2R5GUV2"/>
<dbReference type="InterPro" id="IPR003961">
    <property type="entry name" value="FN3_dom"/>
</dbReference>
<evidence type="ECO:0000313" key="3">
    <source>
        <dbReference type="EMBL" id="GBG34626.1"/>
    </source>
</evidence>
<dbReference type="PANTHER" id="PTHR12223">
    <property type="entry name" value="VESICULAR MANNOSE-BINDING LECTIN"/>
    <property type="match status" value="1"/>
</dbReference>
<dbReference type="Pfam" id="PF18483">
    <property type="entry name" value="Lectin_L-type_dom"/>
    <property type="match status" value="1"/>
</dbReference>
<keyword evidence="4" id="KW-1185">Reference proteome</keyword>
<keyword evidence="1" id="KW-0472">Membrane</keyword>
<dbReference type="InterPro" id="IPR036116">
    <property type="entry name" value="FN3_sf"/>
</dbReference>
<protein>
    <submittedName>
        <fullName evidence="3">Uncharacterized protein</fullName>
    </submittedName>
</protein>
<gene>
    <name evidence="3" type="ORF">FCC1311_108482</name>
</gene>
<accession>A0A2R5GUV2</accession>
<name>A0A2R5GUV2_9STRA</name>
<dbReference type="InterPro" id="IPR013320">
    <property type="entry name" value="ConA-like_dom_sf"/>
</dbReference>
<reference evidence="3 4" key="1">
    <citation type="submission" date="2017-12" db="EMBL/GenBank/DDBJ databases">
        <title>Sequencing, de novo assembly and annotation of complete genome of a new Thraustochytrid species, strain FCC1311.</title>
        <authorList>
            <person name="Sedici K."/>
            <person name="Godart F."/>
            <person name="Aiese Cigliano R."/>
            <person name="Sanseverino W."/>
            <person name="Barakat M."/>
            <person name="Ortet P."/>
            <person name="Marechal E."/>
            <person name="Cagnac O."/>
            <person name="Amato A."/>
        </authorList>
    </citation>
    <scope>NUCLEOTIDE SEQUENCE [LARGE SCALE GENOMIC DNA]</scope>
</reference>
<evidence type="ECO:0000256" key="2">
    <source>
        <dbReference type="SAM" id="SignalP"/>
    </source>
</evidence>
<comment type="caution">
    <text evidence="3">The sequence shown here is derived from an EMBL/GenBank/DDBJ whole genome shotgun (WGS) entry which is preliminary data.</text>
</comment>